<dbReference type="OrthoDB" id="9813771at2"/>
<dbReference type="InterPro" id="IPR001498">
    <property type="entry name" value="Impact_N"/>
</dbReference>
<dbReference type="AlphaFoldDB" id="A0A432X9B3"/>
<dbReference type="SUPFAM" id="SSF54211">
    <property type="entry name" value="Ribosomal protein S5 domain 2-like"/>
    <property type="match status" value="1"/>
</dbReference>
<evidence type="ECO:0000259" key="3">
    <source>
        <dbReference type="Pfam" id="PF09186"/>
    </source>
</evidence>
<gene>
    <name evidence="4" type="ORF">CWE15_01135</name>
</gene>
<dbReference type="InterPro" id="IPR020569">
    <property type="entry name" value="UPF0029_Impact_CS"/>
</dbReference>
<sequence length="200" mass="22167">MSTSFWVPVSQVEVEFEIKKSRFIARAGVAESREQAMEILALMQQRYPEAWHHCWAYQLGSPHSPYSAAMNDDGEPSGTAGRPILNVIQHKEIGNLMVVVSRYFGGVKLGAGGLVRSYSAAAEQAVSALKLSLYQPKVALKIACDFSKEQPIRHWLSEHNGDIKQVDYQNEVFLTVDIVEELQPTLLAFLAGQGARFVSS</sequence>
<dbReference type="Pfam" id="PF01205">
    <property type="entry name" value="Impact_N"/>
    <property type="match status" value="1"/>
</dbReference>
<protein>
    <submittedName>
        <fullName evidence="4">YigZ family protein</fullName>
    </submittedName>
</protein>
<dbReference type="Pfam" id="PF09186">
    <property type="entry name" value="DUF1949"/>
    <property type="match status" value="1"/>
</dbReference>
<dbReference type="SUPFAM" id="SSF54980">
    <property type="entry name" value="EF-G C-terminal domain-like"/>
    <property type="match status" value="1"/>
</dbReference>
<dbReference type="InterPro" id="IPR015269">
    <property type="entry name" value="UPF0029_Impact_C"/>
</dbReference>
<evidence type="ECO:0000313" key="5">
    <source>
        <dbReference type="Proteomes" id="UP000286976"/>
    </source>
</evidence>
<evidence type="ECO:0000259" key="2">
    <source>
        <dbReference type="Pfam" id="PF01205"/>
    </source>
</evidence>
<dbReference type="GO" id="GO:0006446">
    <property type="term" value="P:regulation of translational initiation"/>
    <property type="evidence" value="ECO:0007669"/>
    <property type="project" value="TreeGrafter"/>
</dbReference>
<reference evidence="4 5" key="1">
    <citation type="journal article" date="2011" name="Front. Microbiol.">
        <title>Genomic signatures of strain selection and enhancement in Bacillus atrophaeus var. globigii, a historical biowarfare simulant.</title>
        <authorList>
            <person name="Gibbons H.S."/>
            <person name="Broomall S.M."/>
            <person name="McNew L.A."/>
            <person name="Daligault H."/>
            <person name="Chapman C."/>
            <person name="Bruce D."/>
            <person name="Karavis M."/>
            <person name="Krepps M."/>
            <person name="McGregor P.A."/>
            <person name="Hong C."/>
            <person name="Park K.H."/>
            <person name="Akmal A."/>
            <person name="Feldman A."/>
            <person name="Lin J.S."/>
            <person name="Chang W.E."/>
            <person name="Higgs B.W."/>
            <person name="Demirev P."/>
            <person name="Lindquist J."/>
            <person name="Liem A."/>
            <person name="Fochler E."/>
            <person name="Read T.D."/>
            <person name="Tapia R."/>
            <person name="Johnson S."/>
            <person name="Bishop-Lilly K.A."/>
            <person name="Detter C."/>
            <person name="Han C."/>
            <person name="Sozhamannan S."/>
            <person name="Rosenzweig C.N."/>
            <person name="Skowronski E.W."/>
        </authorList>
    </citation>
    <scope>NUCLEOTIDE SEQUENCE [LARGE SCALE GENOMIC DNA]</scope>
    <source>
        <strain evidence="4 5">AIT1</strain>
    </source>
</reference>
<dbReference type="GO" id="GO:0032561">
    <property type="term" value="F:guanyl ribonucleotide binding"/>
    <property type="evidence" value="ECO:0007669"/>
    <property type="project" value="UniProtKB-ARBA"/>
</dbReference>
<dbReference type="GO" id="GO:0043168">
    <property type="term" value="F:anion binding"/>
    <property type="evidence" value="ECO:0007669"/>
    <property type="project" value="UniProtKB-ARBA"/>
</dbReference>
<dbReference type="EMBL" id="PIPQ01000001">
    <property type="protein sequence ID" value="RUO43831.1"/>
    <property type="molecule type" value="Genomic_DNA"/>
</dbReference>
<dbReference type="GO" id="GO:0017111">
    <property type="term" value="F:ribonucleoside triphosphate phosphatase activity"/>
    <property type="evidence" value="ECO:0007669"/>
    <property type="project" value="UniProtKB-ARBA"/>
</dbReference>
<dbReference type="Gene3D" id="3.30.70.240">
    <property type="match status" value="1"/>
</dbReference>
<comment type="caution">
    <text evidence="4">The sequence shown here is derived from an EMBL/GenBank/DDBJ whole genome shotgun (WGS) entry which is preliminary data.</text>
</comment>
<dbReference type="InterPro" id="IPR036956">
    <property type="entry name" value="Impact_N_sf"/>
</dbReference>
<feature type="domain" description="UPF0029" evidence="3">
    <location>
        <begin position="142"/>
        <end position="191"/>
    </location>
</feature>
<comment type="similarity">
    <text evidence="1">Belongs to the IMPACT family.</text>
</comment>
<dbReference type="GO" id="GO:0005737">
    <property type="term" value="C:cytoplasm"/>
    <property type="evidence" value="ECO:0007669"/>
    <property type="project" value="TreeGrafter"/>
</dbReference>
<dbReference type="InterPro" id="IPR023582">
    <property type="entry name" value="Impact"/>
</dbReference>
<dbReference type="RefSeq" id="WP_126756220.1">
    <property type="nucleotide sequence ID" value="NZ_PIPQ01000001.1"/>
</dbReference>
<dbReference type="Gene3D" id="3.30.230.30">
    <property type="entry name" value="Impact, N-terminal domain"/>
    <property type="match status" value="1"/>
</dbReference>
<keyword evidence="5" id="KW-1185">Reference proteome</keyword>
<dbReference type="InterPro" id="IPR020568">
    <property type="entry name" value="Ribosomal_Su5_D2-typ_SF"/>
</dbReference>
<name>A0A432X9B3_9GAMM</name>
<dbReference type="InterPro" id="IPR035647">
    <property type="entry name" value="EFG_III/V"/>
</dbReference>
<evidence type="ECO:0000313" key="4">
    <source>
        <dbReference type="EMBL" id="RUO43831.1"/>
    </source>
</evidence>
<dbReference type="PANTHER" id="PTHR16301">
    <property type="entry name" value="IMPACT-RELATED"/>
    <property type="match status" value="1"/>
</dbReference>
<dbReference type="PROSITE" id="PS00910">
    <property type="entry name" value="UPF0029"/>
    <property type="match status" value="1"/>
</dbReference>
<dbReference type="PANTHER" id="PTHR16301:SF20">
    <property type="entry name" value="IMPACT FAMILY MEMBER YIGZ"/>
    <property type="match status" value="1"/>
</dbReference>
<organism evidence="4 5">
    <name type="scientific">Aliidiomarina taiwanensis</name>
    <dbReference type="NCBI Taxonomy" id="946228"/>
    <lineage>
        <taxon>Bacteria</taxon>
        <taxon>Pseudomonadati</taxon>
        <taxon>Pseudomonadota</taxon>
        <taxon>Gammaproteobacteria</taxon>
        <taxon>Alteromonadales</taxon>
        <taxon>Idiomarinaceae</taxon>
        <taxon>Aliidiomarina</taxon>
    </lineage>
</organism>
<evidence type="ECO:0000256" key="1">
    <source>
        <dbReference type="ARBA" id="ARBA00007665"/>
    </source>
</evidence>
<dbReference type="Proteomes" id="UP000286976">
    <property type="component" value="Unassembled WGS sequence"/>
</dbReference>
<accession>A0A432X9B3</accession>
<proteinExistence type="inferred from homology"/>
<feature type="domain" description="Impact N-terminal" evidence="2">
    <location>
        <begin position="19"/>
        <end position="126"/>
    </location>
</feature>